<feature type="non-terminal residue" evidence="2">
    <location>
        <position position="1"/>
    </location>
</feature>
<organism evidence="2 3">
    <name type="scientific">Coprinellus micaceus</name>
    <name type="common">Glistening ink-cap mushroom</name>
    <name type="synonym">Coprinus micaceus</name>
    <dbReference type="NCBI Taxonomy" id="71717"/>
    <lineage>
        <taxon>Eukaryota</taxon>
        <taxon>Fungi</taxon>
        <taxon>Dikarya</taxon>
        <taxon>Basidiomycota</taxon>
        <taxon>Agaricomycotina</taxon>
        <taxon>Agaricomycetes</taxon>
        <taxon>Agaricomycetidae</taxon>
        <taxon>Agaricales</taxon>
        <taxon>Agaricineae</taxon>
        <taxon>Psathyrellaceae</taxon>
        <taxon>Coprinellus</taxon>
    </lineage>
</organism>
<proteinExistence type="predicted"/>
<dbReference type="EMBL" id="QPFP01000014">
    <property type="protein sequence ID" value="TEB32698.1"/>
    <property type="molecule type" value="Genomic_DNA"/>
</dbReference>
<evidence type="ECO:0000256" key="1">
    <source>
        <dbReference type="SAM" id="MobiDB-lite"/>
    </source>
</evidence>
<name>A0A4Y7TFI6_COPMI</name>
<comment type="caution">
    <text evidence="2">The sequence shown here is derived from an EMBL/GenBank/DDBJ whole genome shotgun (WGS) entry which is preliminary data.</text>
</comment>
<protein>
    <submittedName>
        <fullName evidence="2">Uncharacterized protein</fullName>
    </submittedName>
</protein>
<feature type="region of interest" description="Disordered" evidence="1">
    <location>
        <begin position="63"/>
        <end position="121"/>
    </location>
</feature>
<sequence length="121" mass="13166">VWVSPTLNTHRKAKNFMSMYSRAPLPLTPLGTGYLPSHSGRCPTSIRTRLHSPFGQVDSFAASRSLPFDESPGADTAIGCERQSLNNPEPTNSNYCTDGDTADKLGMPEPGHKRKRHVGKG</sequence>
<evidence type="ECO:0000313" key="3">
    <source>
        <dbReference type="Proteomes" id="UP000298030"/>
    </source>
</evidence>
<gene>
    <name evidence="2" type="ORF">FA13DRAFT_1731195</name>
</gene>
<feature type="compositionally biased region" description="Polar residues" evidence="1">
    <location>
        <begin position="83"/>
        <end position="96"/>
    </location>
</feature>
<evidence type="ECO:0000313" key="2">
    <source>
        <dbReference type="EMBL" id="TEB32698.1"/>
    </source>
</evidence>
<feature type="compositionally biased region" description="Basic residues" evidence="1">
    <location>
        <begin position="112"/>
        <end position="121"/>
    </location>
</feature>
<reference evidence="2 3" key="1">
    <citation type="journal article" date="2019" name="Nat. Ecol. Evol.">
        <title>Megaphylogeny resolves global patterns of mushroom evolution.</title>
        <authorList>
            <person name="Varga T."/>
            <person name="Krizsan K."/>
            <person name="Foldi C."/>
            <person name="Dima B."/>
            <person name="Sanchez-Garcia M."/>
            <person name="Sanchez-Ramirez S."/>
            <person name="Szollosi G.J."/>
            <person name="Szarkandi J.G."/>
            <person name="Papp V."/>
            <person name="Albert L."/>
            <person name="Andreopoulos W."/>
            <person name="Angelini C."/>
            <person name="Antonin V."/>
            <person name="Barry K.W."/>
            <person name="Bougher N.L."/>
            <person name="Buchanan P."/>
            <person name="Buyck B."/>
            <person name="Bense V."/>
            <person name="Catcheside P."/>
            <person name="Chovatia M."/>
            <person name="Cooper J."/>
            <person name="Damon W."/>
            <person name="Desjardin D."/>
            <person name="Finy P."/>
            <person name="Geml J."/>
            <person name="Haridas S."/>
            <person name="Hughes K."/>
            <person name="Justo A."/>
            <person name="Karasinski D."/>
            <person name="Kautmanova I."/>
            <person name="Kiss B."/>
            <person name="Kocsube S."/>
            <person name="Kotiranta H."/>
            <person name="LaButti K.M."/>
            <person name="Lechner B.E."/>
            <person name="Liimatainen K."/>
            <person name="Lipzen A."/>
            <person name="Lukacs Z."/>
            <person name="Mihaltcheva S."/>
            <person name="Morgado L.N."/>
            <person name="Niskanen T."/>
            <person name="Noordeloos M.E."/>
            <person name="Ohm R.A."/>
            <person name="Ortiz-Santana B."/>
            <person name="Ovrebo C."/>
            <person name="Racz N."/>
            <person name="Riley R."/>
            <person name="Savchenko A."/>
            <person name="Shiryaev A."/>
            <person name="Soop K."/>
            <person name="Spirin V."/>
            <person name="Szebenyi C."/>
            <person name="Tomsovsky M."/>
            <person name="Tulloss R.E."/>
            <person name="Uehling J."/>
            <person name="Grigoriev I.V."/>
            <person name="Vagvolgyi C."/>
            <person name="Papp T."/>
            <person name="Martin F.M."/>
            <person name="Miettinen O."/>
            <person name="Hibbett D.S."/>
            <person name="Nagy L.G."/>
        </authorList>
    </citation>
    <scope>NUCLEOTIDE SEQUENCE [LARGE SCALE GENOMIC DNA]</scope>
    <source>
        <strain evidence="2 3">FP101781</strain>
    </source>
</reference>
<keyword evidence="3" id="KW-1185">Reference proteome</keyword>
<accession>A0A4Y7TFI6</accession>
<dbReference type="Proteomes" id="UP000298030">
    <property type="component" value="Unassembled WGS sequence"/>
</dbReference>
<dbReference type="AlphaFoldDB" id="A0A4Y7TFI6"/>